<gene>
    <name evidence="2" type="ORF">PXEA_LOCUS23401</name>
</gene>
<evidence type="ECO:0000256" key="1">
    <source>
        <dbReference type="SAM" id="SignalP"/>
    </source>
</evidence>
<organism evidence="2 3">
    <name type="scientific">Protopolystoma xenopodis</name>
    <dbReference type="NCBI Taxonomy" id="117903"/>
    <lineage>
        <taxon>Eukaryota</taxon>
        <taxon>Metazoa</taxon>
        <taxon>Spiralia</taxon>
        <taxon>Lophotrochozoa</taxon>
        <taxon>Platyhelminthes</taxon>
        <taxon>Monogenea</taxon>
        <taxon>Polyopisthocotylea</taxon>
        <taxon>Polystomatidea</taxon>
        <taxon>Polystomatidae</taxon>
        <taxon>Protopolystoma</taxon>
    </lineage>
</organism>
<dbReference type="AlphaFoldDB" id="A0A448X7B2"/>
<comment type="caution">
    <text evidence="2">The sequence shown here is derived from an EMBL/GenBank/DDBJ whole genome shotgun (WGS) entry which is preliminary data.</text>
</comment>
<name>A0A448X7B2_9PLAT</name>
<evidence type="ECO:0000313" key="2">
    <source>
        <dbReference type="EMBL" id="VEL29961.1"/>
    </source>
</evidence>
<keyword evidence="1" id="KW-0732">Signal</keyword>
<accession>A0A448X7B2</accession>
<dbReference type="Proteomes" id="UP000784294">
    <property type="component" value="Unassembled WGS sequence"/>
</dbReference>
<evidence type="ECO:0008006" key="4">
    <source>
        <dbReference type="Google" id="ProtNLM"/>
    </source>
</evidence>
<feature type="chain" id="PRO_5019456249" description="Secreted protein" evidence="1">
    <location>
        <begin position="25"/>
        <end position="132"/>
    </location>
</feature>
<keyword evidence="3" id="KW-1185">Reference proteome</keyword>
<sequence length="132" mass="14544">MPLLLPPGLVVSSLAYLASRLVVCESTHRTSGFGLCLALPIPSANYDNGTNSQLYDSLEQGLHQLYNIVCDHAARVLQLAWRLRISLRIASRSANRCQPPLFDQDSTFDGQARLQLTPCTQSSVKEQSCTPR</sequence>
<feature type="signal peptide" evidence="1">
    <location>
        <begin position="1"/>
        <end position="24"/>
    </location>
</feature>
<evidence type="ECO:0000313" key="3">
    <source>
        <dbReference type="Proteomes" id="UP000784294"/>
    </source>
</evidence>
<protein>
    <recommendedName>
        <fullName evidence="4">Secreted protein</fullName>
    </recommendedName>
</protein>
<reference evidence="2" key="1">
    <citation type="submission" date="2018-11" db="EMBL/GenBank/DDBJ databases">
        <authorList>
            <consortium name="Pathogen Informatics"/>
        </authorList>
    </citation>
    <scope>NUCLEOTIDE SEQUENCE</scope>
</reference>
<proteinExistence type="predicted"/>
<dbReference type="EMBL" id="CAAALY010108023">
    <property type="protein sequence ID" value="VEL29961.1"/>
    <property type="molecule type" value="Genomic_DNA"/>
</dbReference>